<evidence type="ECO:0000313" key="3">
    <source>
        <dbReference type="Proteomes" id="UP000055024"/>
    </source>
</evidence>
<comment type="caution">
    <text evidence="2">The sequence shown here is derived from an EMBL/GenBank/DDBJ whole genome shotgun (WGS) entry which is preliminary data.</text>
</comment>
<reference evidence="2 3" key="1">
    <citation type="submission" date="2015-01" db="EMBL/GenBank/DDBJ databases">
        <title>Evolution of Trichinella species and genotypes.</title>
        <authorList>
            <person name="Korhonen P.K."/>
            <person name="Edoardo P."/>
            <person name="Giuseppe L.R."/>
            <person name="Gasser R.B."/>
        </authorList>
    </citation>
    <scope>NUCLEOTIDE SEQUENCE [LARGE SCALE GENOMIC DNA]</scope>
    <source>
        <strain evidence="2">ISS1029</strain>
    </source>
</reference>
<proteinExistence type="predicted"/>
<dbReference type="EMBL" id="JYDP01000063">
    <property type="protein sequence ID" value="KRZ10164.1"/>
    <property type="molecule type" value="Genomic_DNA"/>
</dbReference>
<evidence type="ECO:0000256" key="1">
    <source>
        <dbReference type="SAM" id="MobiDB-lite"/>
    </source>
</evidence>
<dbReference type="AlphaFoldDB" id="A0A0V1HIW8"/>
<dbReference type="Proteomes" id="UP000055024">
    <property type="component" value="Unassembled WGS sequence"/>
</dbReference>
<sequence>MLHGSSAVTPNLLQCADVIHCCQIKFNTYPVIDRWDYGDKTDGWRGCWVGEGVKREIGCKEETESRNEGEEERLGRKERREEDLQEYEEKKERILYRNHTGKLDE</sequence>
<protein>
    <submittedName>
        <fullName evidence="2">Uncharacterized protein</fullName>
    </submittedName>
</protein>
<organism evidence="2 3">
    <name type="scientific">Trichinella zimbabwensis</name>
    <dbReference type="NCBI Taxonomy" id="268475"/>
    <lineage>
        <taxon>Eukaryota</taxon>
        <taxon>Metazoa</taxon>
        <taxon>Ecdysozoa</taxon>
        <taxon>Nematoda</taxon>
        <taxon>Enoplea</taxon>
        <taxon>Dorylaimia</taxon>
        <taxon>Trichinellida</taxon>
        <taxon>Trichinellidae</taxon>
        <taxon>Trichinella</taxon>
    </lineage>
</organism>
<gene>
    <name evidence="2" type="ORF">T11_7633</name>
</gene>
<accession>A0A0V1HIW8</accession>
<feature type="region of interest" description="Disordered" evidence="1">
    <location>
        <begin position="60"/>
        <end position="86"/>
    </location>
</feature>
<name>A0A0V1HIW8_9BILA</name>
<evidence type="ECO:0000313" key="2">
    <source>
        <dbReference type="EMBL" id="KRZ10164.1"/>
    </source>
</evidence>
<keyword evidence="3" id="KW-1185">Reference proteome</keyword>